<proteinExistence type="predicted"/>
<evidence type="ECO:0000313" key="2">
    <source>
        <dbReference type="Proteomes" id="UP000198748"/>
    </source>
</evidence>
<evidence type="ECO:0000313" key="1">
    <source>
        <dbReference type="EMBL" id="SDE61986.1"/>
    </source>
</evidence>
<protein>
    <submittedName>
        <fullName evidence="1">Uncharacterized protein</fullName>
    </submittedName>
</protein>
<dbReference type="AlphaFoldDB" id="A0A1G7EER4"/>
<organism evidence="1 2">
    <name type="scientific">Dyadobacter soli</name>
    <dbReference type="NCBI Taxonomy" id="659014"/>
    <lineage>
        <taxon>Bacteria</taxon>
        <taxon>Pseudomonadati</taxon>
        <taxon>Bacteroidota</taxon>
        <taxon>Cytophagia</taxon>
        <taxon>Cytophagales</taxon>
        <taxon>Spirosomataceae</taxon>
        <taxon>Dyadobacter</taxon>
    </lineage>
</organism>
<dbReference type="Proteomes" id="UP000198748">
    <property type="component" value="Unassembled WGS sequence"/>
</dbReference>
<keyword evidence="2" id="KW-1185">Reference proteome</keyword>
<dbReference type="EMBL" id="FNAN01000006">
    <property type="protein sequence ID" value="SDE61986.1"/>
    <property type="molecule type" value="Genomic_DNA"/>
</dbReference>
<accession>A0A1G7EER4</accession>
<gene>
    <name evidence="1" type="ORF">SAMN04487996_10640</name>
</gene>
<sequence length="303" mass="35899">MCNENGEIEMNLHSNLQYPLFKYLSEEFNGSFYQSELTCLNRMLILYHNRLSFSIDDDTSSFLDEFAQHLEKPIAYWWIPAYKRQHINVLRTRIRFVLKNNPQIFRNLLSRPDYSSFEAKRQTIKDIYQWLVTFSGEAGSAIEVIDWKNDLQAEFDQFFQETKQAKEKMAPQKPAFEHFYQILKGKDKAEKQDKFRRLVDILLREQWITSSEKPGFYQFRNSSTGGRLQLAAIYYTLGKQGHIDRQLPAPQVAGLFNSWLSHDISQKSFIKAFQTEQLDTFNCSSNRPRHKYVTECRLLLRDL</sequence>
<name>A0A1G7EER4_9BACT</name>
<reference evidence="2" key="1">
    <citation type="submission" date="2016-10" db="EMBL/GenBank/DDBJ databases">
        <authorList>
            <person name="Varghese N."/>
            <person name="Submissions S."/>
        </authorList>
    </citation>
    <scope>NUCLEOTIDE SEQUENCE [LARGE SCALE GENOMIC DNA]</scope>
    <source>
        <strain evidence="2">DSM 25329</strain>
    </source>
</reference>